<keyword evidence="5" id="KW-0325">Glycoprotein</keyword>
<evidence type="ECO:0000256" key="4">
    <source>
        <dbReference type="ARBA" id="ARBA00023136"/>
    </source>
</evidence>
<gene>
    <name evidence="7" type="ORF">DILT_LOCUS17965</name>
</gene>
<protein>
    <recommendedName>
        <fullName evidence="9">SSD domain-containing protein</fullName>
    </recommendedName>
</protein>
<evidence type="ECO:0000256" key="5">
    <source>
        <dbReference type="ARBA" id="ARBA00023180"/>
    </source>
</evidence>
<evidence type="ECO:0000256" key="1">
    <source>
        <dbReference type="ARBA" id="ARBA00004141"/>
    </source>
</evidence>
<dbReference type="PANTHER" id="PTHR45951:SF3">
    <property type="entry name" value="PROTEIN DISPATCHED"/>
    <property type="match status" value="1"/>
</dbReference>
<feature type="transmembrane region" description="Helical" evidence="6">
    <location>
        <begin position="46"/>
        <end position="78"/>
    </location>
</feature>
<evidence type="ECO:0000256" key="6">
    <source>
        <dbReference type="SAM" id="Phobius"/>
    </source>
</evidence>
<proteinExistence type="predicted"/>
<sequence length="144" mass="15833">MLRMLESASIQRELTANLTPQLHIGGIDVGVYNDLSAIYVLTDCKWLALGACLLSIVLLIITDGSVIMLLTTLFAILWSLTVAYAIYSRVLAIPTFPLINVMAIVLLLGLGADDVLVFYEVLAVHFFSLCKLLQEYVSAKQVAW</sequence>
<keyword evidence="3 6" id="KW-1133">Transmembrane helix</keyword>
<dbReference type="GO" id="GO:0022857">
    <property type="term" value="F:transmembrane transporter activity"/>
    <property type="evidence" value="ECO:0007669"/>
    <property type="project" value="TreeGrafter"/>
</dbReference>
<comment type="subcellular location">
    <subcellularLocation>
        <location evidence="1">Membrane</location>
        <topology evidence="1">Multi-pass membrane protein</topology>
    </subcellularLocation>
</comment>
<evidence type="ECO:0000256" key="2">
    <source>
        <dbReference type="ARBA" id="ARBA00022692"/>
    </source>
</evidence>
<dbReference type="GO" id="GO:0007224">
    <property type="term" value="P:smoothened signaling pathway"/>
    <property type="evidence" value="ECO:0007669"/>
    <property type="project" value="TreeGrafter"/>
</dbReference>
<dbReference type="Proteomes" id="UP000281553">
    <property type="component" value="Unassembled WGS sequence"/>
</dbReference>
<dbReference type="SUPFAM" id="SSF82866">
    <property type="entry name" value="Multidrug efflux transporter AcrB transmembrane domain"/>
    <property type="match status" value="1"/>
</dbReference>
<name>A0A3P7P1X4_DIBLA</name>
<keyword evidence="4 6" id="KW-0472">Membrane</keyword>
<organism evidence="7 8">
    <name type="scientific">Dibothriocephalus latus</name>
    <name type="common">Fish tapeworm</name>
    <name type="synonym">Diphyllobothrium latum</name>
    <dbReference type="NCBI Taxonomy" id="60516"/>
    <lineage>
        <taxon>Eukaryota</taxon>
        <taxon>Metazoa</taxon>
        <taxon>Spiralia</taxon>
        <taxon>Lophotrochozoa</taxon>
        <taxon>Platyhelminthes</taxon>
        <taxon>Cestoda</taxon>
        <taxon>Eucestoda</taxon>
        <taxon>Diphyllobothriidea</taxon>
        <taxon>Diphyllobothriidae</taxon>
        <taxon>Dibothriocephalus</taxon>
    </lineage>
</organism>
<evidence type="ECO:0008006" key="9">
    <source>
        <dbReference type="Google" id="ProtNLM"/>
    </source>
</evidence>
<dbReference type="EMBL" id="UYRU01096154">
    <property type="protein sequence ID" value="VDN39647.1"/>
    <property type="molecule type" value="Genomic_DNA"/>
</dbReference>
<keyword evidence="8" id="KW-1185">Reference proteome</keyword>
<accession>A0A3P7P1X4</accession>
<feature type="transmembrane region" description="Helical" evidence="6">
    <location>
        <begin position="90"/>
        <end position="110"/>
    </location>
</feature>
<evidence type="ECO:0000313" key="8">
    <source>
        <dbReference type="Proteomes" id="UP000281553"/>
    </source>
</evidence>
<dbReference type="InterPro" id="IPR052081">
    <property type="entry name" value="Dispatched_Hh_regulator"/>
</dbReference>
<dbReference type="AlphaFoldDB" id="A0A3P7P1X4"/>
<dbReference type="OrthoDB" id="193905at2759"/>
<dbReference type="PANTHER" id="PTHR45951">
    <property type="entry name" value="PROTEIN DISPATCHED-RELATED"/>
    <property type="match status" value="1"/>
</dbReference>
<evidence type="ECO:0000313" key="7">
    <source>
        <dbReference type="EMBL" id="VDN39647.1"/>
    </source>
</evidence>
<dbReference type="GO" id="GO:0016020">
    <property type="term" value="C:membrane"/>
    <property type="evidence" value="ECO:0007669"/>
    <property type="project" value="UniProtKB-SubCell"/>
</dbReference>
<reference evidence="7 8" key="1">
    <citation type="submission" date="2018-11" db="EMBL/GenBank/DDBJ databases">
        <authorList>
            <consortium name="Pathogen Informatics"/>
        </authorList>
    </citation>
    <scope>NUCLEOTIDE SEQUENCE [LARGE SCALE GENOMIC DNA]</scope>
</reference>
<keyword evidence="2 6" id="KW-0812">Transmembrane</keyword>
<evidence type="ECO:0000256" key="3">
    <source>
        <dbReference type="ARBA" id="ARBA00022989"/>
    </source>
</evidence>